<sequence length="53" mass="6209">MPCSLLVNYKHKIGPRLLPASLSENGWVLTRWPDALDQDHDYFSHNKKGKRKF</sequence>
<reference evidence="1 2" key="1">
    <citation type="journal article" date="2021" name="Commun. Biol.">
        <title>The genome of Shorea leprosula (Dipterocarpaceae) highlights the ecological relevance of drought in aseasonal tropical rainforests.</title>
        <authorList>
            <person name="Ng K.K.S."/>
            <person name="Kobayashi M.J."/>
            <person name="Fawcett J.A."/>
            <person name="Hatakeyama M."/>
            <person name="Paape T."/>
            <person name="Ng C.H."/>
            <person name="Ang C.C."/>
            <person name="Tnah L.H."/>
            <person name="Lee C.T."/>
            <person name="Nishiyama T."/>
            <person name="Sese J."/>
            <person name="O'Brien M.J."/>
            <person name="Copetti D."/>
            <person name="Mohd Noor M.I."/>
            <person name="Ong R.C."/>
            <person name="Putra M."/>
            <person name="Sireger I.Z."/>
            <person name="Indrioko S."/>
            <person name="Kosugi Y."/>
            <person name="Izuno A."/>
            <person name="Isagi Y."/>
            <person name="Lee S.L."/>
            <person name="Shimizu K.K."/>
        </authorList>
    </citation>
    <scope>NUCLEOTIDE SEQUENCE [LARGE SCALE GENOMIC DNA]</scope>
    <source>
        <strain evidence="1">214</strain>
    </source>
</reference>
<evidence type="ECO:0000313" key="2">
    <source>
        <dbReference type="Proteomes" id="UP001054252"/>
    </source>
</evidence>
<dbReference type="EMBL" id="BPVZ01000132">
    <property type="protein sequence ID" value="GKV39044.1"/>
    <property type="molecule type" value="Genomic_DNA"/>
</dbReference>
<organism evidence="1 2">
    <name type="scientific">Rubroshorea leprosula</name>
    <dbReference type="NCBI Taxonomy" id="152421"/>
    <lineage>
        <taxon>Eukaryota</taxon>
        <taxon>Viridiplantae</taxon>
        <taxon>Streptophyta</taxon>
        <taxon>Embryophyta</taxon>
        <taxon>Tracheophyta</taxon>
        <taxon>Spermatophyta</taxon>
        <taxon>Magnoliopsida</taxon>
        <taxon>eudicotyledons</taxon>
        <taxon>Gunneridae</taxon>
        <taxon>Pentapetalae</taxon>
        <taxon>rosids</taxon>
        <taxon>malvids</taxon>
        <taxon>Malvales</taxon>
        <taxon>Dipterocarpaceae</taxon>
        <taxon>Rubroshorea</taxon>
    </lineage>
</organism>
<comment type="caution">
    <text evidence="1">The sequence shown here is derived from an EMBL/GenBank/DDBJ whole genome shotgun (WGS) entry which is preliminary data.</text>
</comment>
<proteinExistence type="predicted"/>
<dbReference type="Proteomes" id="UP001054252">
    <property type="component" value="Unassembled WGS sequence"/>
</dbReference>
<gene>
    <name evidence="1" type="ORF">SLEP1_g46873</name>
</gene>
<name>A0AAV5LPH8_9ROSI</name>
<evidence type="ECO:0000313" key="1">
    <source>
        <dbReference type="EMBL" id="GKV39044.1"/>
    </source>
</evidence>
<dbReference type="AlphaFoldDB" id="A0AAV5LPH8"/>
<keyword evidence="2" id="KW-1185">Reference proteome</keyword>
<accession>A0AAV5LPH8</accession>
<protein>
    <submittedName>
        <fullName evidence="1">Uncharacterized protein</fullName>
    </submittedName>
</protein>